<dbReference type="EMBL" id="WNWQ01000222">
    <property type="protein sequence ID" value="KAE9973829.1"/>
    <property type="molecule type" value="Genomic_DNA"/>
</dbReference>
<dbReference type="AlphaFoldDB" id="A0A8H3UNZ0"/>
<dbReference type="Pfam" id="PF06985">
    <property type="entry name" value="HET"/>
    <property type="match status" value="1"/>
</dbReference>
<evidence type="ECO:0000313" key="3">
    <source>
        <dbReference type="EMBL" id="KAE9973829.1"/>
    </source>
</evidence>
<feature type="domain" description="DUF8212" evidence="2">
    <location>
        <begin position="266"/>
        <end position="375"/>
    </location>
</feature>
<dbReference type="PANTHER" id="PTHR10622">
    <property type="entry name" value="HET DOMAIN-CONTAINING PROTEIN"/>
    <property type="match status" value="1"/>
</dbReference>
<evidence type="ECO:0000313" key="4">
    <source>
        <dbReference type="Proteomes" id="UP000433883"/>
    </source>
</evidence>
<dbReference type="Pfam" id="PF26640">
    <property type="entry name" value="DUF8212"/>
    <property type="match status" value="1"/>
</dbReference>
<proteinExistence type="predicted"/>
<feature type="domain" description="Heterokaryon incompatibility" evidence="1">
    <location>
        <begin position="39"/>
        <end position="156"/>
    </location>
</feature>
<dbReference type="InterPro" id="IPR058525">
    <property type="entry name" value="DUF8212"/>
</dbReference>
<reference evidence="3 4" key="1">
    <citation type="submission" date="2019-11" db="EMBL/GenBank/DDBJ databases">
        <title>Venturia inaequalis Genome Resource.</title>
        <authorList>
            <person name="Lichtner F.J."/>
        </authorList>
    </citation>
    <scope>NUCLEOTIDE SEQUENCE [LARGE SCALE GENOMIC DNA]</scope>
    <source>
        <strain evidence="3">Bline_iso_100314</strain>
    </source>
</reference>
<organism evidence="3 4">
    <name type="scientific">Venturia inaequalis</name>
    <name type="common">Apple scab fungus</name>
    <dbReference type="NCBI Taxonomy" id="5025"/>
    <lineage>
        <taxon>Eukaryota</taxon>
        <taxon>Fungi</taxon>
        <taxon>Dikarya</taxon>
        <taxon>Ascomycota</taxon>
        <taxon>Pezizomycotina</taxon>
        <taxon>Dothideomycetes</taxon>
        <taxon>Pleosporomycetidae</taxon>
        <taxon>Venturiales</taxon>
        <taxon>Venturiaceae</taxon>
        <taxon>Venturia</taxon>
    </lineage>
</organism>
<evidence type="ECO:0008006" key="5">
    <source>
        <dbReference type="Google" id="ProtNLM"/>
    </source>
</evidence>
<evidence type="ECO:0000259" key="1">
    <source>
        <dbReference type="Pfam" id="PF06985"/>
    </source>
</evidence>
<dbReference type="Proteomes" id="UP000433883">
    <property type="component" value="Unassembled WGS sequence"/>
</dbReference>
<protein>
    <recommendedName>
        <fullName evidence="5">Heterokaryon incompatibility domain-containing protein</fullName>
    </recommendedName>
</protein>
<comment type="caution">
    <text evidence="3">The sequence shown here is derived from an EMBL/GenBank/DDBJ whole genome shotgun (WGS) entry which is preliminary data.</text>
</comment>
<accession>A0A8H3UNZ0</accession>
<dbReference type="InterPro" id="IPR010730">
    <property type="entry name" value="HET"/>
</dbReference>
<evidence type="ECO:0000259" key="2">
    <source>
        <dbReference type="Pfam" id="PF26640"/>
    </source>
</evidence>
<sequence>MSATTFANYDYVTRQLNMRLINVKTGILEEFWGGKKPKYAILSHTWGPEEVTFTQVQQFSALKDGQAVYETQAVHLPGFATPQASLVQRSIESKAGYTKIKMACQQAGKDGFQYIWIDTCCIDKSSSAELSEAINSMYDWYRDAEIAYAYLEDVQNKDDKEALATSRWFTRGWCLQELLAPKQIIFFGKDWLYLGTKDTLVKKISDITGITSDSLFGHYTMQVEPIAKKMAWASKRNTTRVEDMAYCLLGIFNVHMPLLYGEGHGAFQRLQEEIIKSSSDETIFAWHEGLDSKYPRSRSSSVGILASSPRNFADSKNVEISMIREGRTEIVTPYMITNRGLQMELQLMPYQPPPGVHGFSSNRERDLFVGVLQCTSGALLGGREDRFGILLWRHTSKPLYYRWRYERMDITSVQQVDANGLHKIPKQQIFLAIR</sequence>
<dbReference type="PANTHER" id="PTHR10622:SF10">
    <property type="entry name" value="HET DOMAIN-CONTAINING PROTEIN"/>
    <property type="match status" value="1"/>
</dbReference>
<name>A0A8H3UNZ0_VENIN</name>
<gene>
    <name evidence="3" type="ORF">BLS_003419</name>
</gene>